<dbReference type="RefSeq" id="WP_136574233.1">
    <property type="nucleotide sequence ID" value="NZ_STFG01000016.1"/>
</dbReference>
<dbReference type="SUPFAM" id="SSF53850">
    <property type="entry name" value="Periplasmic binding protein-like II"/>
    <property type="match status" value="1"/>
</dbReference>
<dbReference type="InterPro" id="IPR042100">
    <property type="entry name" value="Bug_dom1"/>
</dbReference>
<evidence type="ECO:0000256" key="2">
    <source>
        <dbReference type="SAM" id="SignalP"/>
    </source>
</evidence>
<dbReference type="Pfam" id="PF03401">
    <property type="entry name" value="TctC"/>
    <property type="match status" value="1"/>
</dbReference>
<dbReference type="EMBL" id="STFG01000016">
    <property type="protein sequence ID" value="THT99025.1"/>
    <property type="molecule type" value="Genomic_DNA"/>
</dbReference>
<evidence type="ECO:0000313" key="4">
    <source>
        <dbReference type="Proteomes" id="UP000308917"/>
    </source>
</evidence>
<comment type="similarity">
    <text evidence="1">Belongs to the UPF0065 (bug) family.</text>
</comment>
<dbReference type="PANTHER" id="PTHR42928:SF5">
    <property type="entry name" value="BLR1237 PROTEIN"/>
    <property type="match status" value="1"/>
</dbReference>
<dbReference type="PANTHER" id="PTHR42928">
    <property type="entry name" value="TRICARBOXYLATE-BINDING PROTEIN"/>
    <property type="match status" value="1"/>
</dbReference>
<keyword evidence="4" id="KW-1185">Reference proteome</keyword>
<evidence type="ECO:0000313" key="3">
    <source>
        <dbReference type="EMBL" id="THT99025.1"/>
    </source>
</evidence>
<dbReference type="Proteomes" id="UP000308917">
    <property type="component" value="Unassembled WGS sequence"/>
</dbReference>
<organism evidence="3 4">
    <name type="scientific">Lampropedia puyangensis</name>
    <dbReference type="NCBI Taxonomy" id="1330072"/>
    <lineage>
        <taxon>Bacteria</taxon>
        <taxon>Pseudomonadati</taxon>
        <taxon>Pseudomonadota</taxon>
        <taxon>Betaproteobacteria</taxon>
        <taxon>Burkholderiales</taxon>
        <taxon>Comamonadaceae</taxon>
        <taxon>Lampropedia</taxon>
    </lineage>
</organism>
<dbReference type="Gene3D" id="3.40.190.10">
    <property type="entry name" value="Periplasmic binding protein-like II"/>
    <property type="match status" value="1"/>
</dbReference>
<sequence length="327" mass="35012">MKPVNHISIHSLILALCFFMPIASKAQTYPDRAITWIIPFPPGGTTDVVARIIANGLSQELGQPVAVENKAGAGGIIGTQQLVRARPDGYTIAMATVSTHAVSAACNPKLSYNPLTDFTPITNLVRTANVLTINRDFPAKNYSEFLDVVKASPNQYSYASSGHCGGMHMMGELFKAAANVSLLHIPYRGSGPALNDVASGQVPVMFDNLPSSIGHIKSGHIRALAVASPERLAYLPDVPTFAELGLPEVNDPAWYGVVAPMNTPKEVVQRLDKAFAAVLADEDVIKRLASSGAVPANSSPEIFTQEIKAELEKMKKVAAEQKITFEH</sequence>
<reference evidence="3 4" key="1">
    <citation type="journal article" date="2015" name="Antonie Van Leeuwenhoek">
        <title>Lampropedia puyangensis sp. nov., isolated from symptomatic bark of Populus ? euramericana canker and emended description of Lampropedia hyalina (Ehrenberg 1832) Lee et al. 2004.</title>
        <authorList>
            <person name="Li Y."/>
            <person name="Wang T."/>
            <person name="Piao C.G."/>
            <person name="Wang L.F."/>
            <person name="Tian G.Z."/>
            <person name="Zhu T.H."/>
            <person name="Guo M.W."/>
        </authorList>
    </citation>
    <scope>NUCLEOTIDE SEQUENCE [LARGE SCALE GENOMIC DNA]</scope>
    <source>
        <strain evidence="3 4">2-bin</strain>
    </source>
</reference>
<accession>A0A4V4GQP0</accession>
<keyword evidence="2" id="KW-0732">Signal</keyword>
<evidence type="ECO:0000256" key="1">
    <source>
        <dbReference type="ARBA" id="ARBA00006987"/>
    </source>
</evidence>
<dbReference type="CDD" id="cd13577">
    <property type="entry name" value="PBP2_BugE_Glu"/>
    <property type="match status" value="1"/>
</dbReference>
<feature type="chain" id="PRO_5020320024" evidence="2">
    <location>
        <begin position="27"/>
        <end position="327"/>
    </location>
</feature>
<feature type="signal peptide" evidence="2">
    <location>
        <begin position="1"/>
        <end position="26"/>
    </location>
</feature>
<name>A0A4V4GQP0_9BURK</name>
<dbReference type="AlphaFoldDB" id="A0A4V4GQP0"/>
<protein>
    <submittedName>
        <fullName evidence="3">Tripartite tricarboxylate transporter substrate binding protein BugE</fullName>
    </submittedName>
</protein>
<dbReference type="PIRSF" id="PIRSF017082">
    <property type="entry name" value="YflP"/>
    <property type="match status" value="1"/>
</dbReference>
<dbReference type="Gene3D" id="3.40.190.150">
    <property type="entry name" value="Bordetella uptake gene, domain 1"/>
    <property type="match status" value="1"/>
</dbReference>
<dbReference type="InterPro" id="IPR005064">
    <property type="entry name" value="BUG"/>
</dbReference>
<comment type="caution">
    <text evidence="3">The sequence shown here is derived from an EMBL/GenBank/DDBJ whole genome shotgun (WGS) entry which is preliminary data.</text>
</comment>
<proteinExistence type="inferred from homology"/>
<dbReference type="OrthoDB" id="8678477at2"/>
<gene>
    <name evidence="3" type="ORF">E9531_13175</name>
</gene>